<name>A0AAD5VHY8_9AGAR</name>
<evidence type="ECO:0008006" key="3">
    <source>
        <dbReference type="Google" id="ProtNLM"/>
    </source>
</evidence>
<evidence type="ECO:0000313" key="1">
    <source>
        <dbReference type="EMBL" id="KAJ3560310.1"/>
    </source>
</evidence>
<keyword evidence="2" id="KW-1185">Reference proteome</keyword>
<gene>
    <name evidence="1" type="ORF">NP233_g10920</name>
</gene>
<organism evidence="1 2">
    <name type="scientific">Leucocoprinus birnbaumii</name>
    <dbReference type="NCBI Taxonomy" id="56174"/>
    <lineage>
        <taxon>Eukaryota</taxon>
        <taxon>Fungi</taxon>
        <taxon>Dikarya</taxon>
        <taxon>Basidiomycota</taxon>
        <taxon>Agaricomycotina</taxon>
        <taxon>Agaricomycetes</taxon>
        <taxon>Agaricomycetidae</taxon>
        <taxon>Agaricales</taxon>
        <taxon>Agaricineae</taxon>
        <taxon>Agaricaceae</taxon>
        <taxon>Leucocoprinus</taxon>
    </lineage>
</organism>
<dbReference type="EMBL" id="JANIEX010001196">
    <property type="protein sequence ID" value="KAJ3560310.1"/>
    <property type="molecule type" value="Genomic_DNA"/>
</dbReference>
<reference evidence="1" key="1">
    <citation type="submission" date="2022-07" db="EMBL/GenBank/DDBJ databases">
        <title>Genome Sequence of Leucocoprinus birnbaumii.</title>
        <authorList>
            <person name="Buettner E."/>
        </authorList>
    </citation>
    <scope>NUCLEOTIDE SEQUENCE</scope>
    <source>
        <strain evidence="1">VT141</strain>
    </source>
</reference>
<evidence type="ECO:0000313" key="2">
    <source>
        <dbReference type="Proteomes" id="UP001213000"/>
    </source>
</evidence>
<accession>A0AAD5VHY8</accession>
<dbReference type="Proteomes" id="UP001213000">
    <property type="component" value="Unassembled WGS sequence"/>
</dbReference>
<sequence length="453" mass="51621">MPGIEEITNGESAICTERVAYGEVAVGNGGTDFDIPIDLTLMVLESLPMRDLVKFQAVNHELRALATSVVQQRTDNMLGRFIDPVSLMEVMRETKAVISGSSVLLLLTDATFVPSDLDVYIQAKYVDRFLSYISTHGYTENWCRDANVTDYGQEFLEIVYRFSKSAGPAETTTVINVISTSHSPLAPILDFDLTHVINALTPFGIICFYPMFTFLKRGVANQIPVAPSRRAKYWERGFEEVNINRLSSAEESFLKEVRHVHDGRSAFIPFQADLDRDVWFDEELENMYWIFRNDNFNFPRESFILDGKTRRGFVEEGSMFDDGRKLWIWLTPPDVGSTLRKEWEIGVAAIHVHDHYTSGNRYYNAVDGLEDSRIMVLIDRERPWARIRDSRGDIAHEEWPSIVNKLLLVDIVMVKEELGIDGPNGPLYRLICTAGFTRLMPRVCGRCPRRVGL</sequence>
<protein>
    <recommendedName>
        <fullName evidence="3">F-box domain-containing protein</fullName>
    </recommendedName>
</protein>
<proteinExistence type="predicted"/>
<comment type="caution">
    <text evidence="1">The sequence shown here is derived from an EMBL/GenBank/DDBJ whole genome shotgun (WGS) entry which is preliminary data.</text>
</comment>
<dbReference type="AlphaFoldDB" id="A0AAD5VHY8"/>